<evidence type="ECO:0000313" key="4">
    <source>
        <dbReference type="Proteomes" id="UP001178507"/>
    </source>
</evidence>
<evidence type="ECO:0000256" key="1">
    <source>
        <dbReference type="SAM" id="Phobius"/>
    </source>
</evidence>
<keyword evidence="1" id="KW-1133">Transmembrane helix</keyword>
<dbReference type="EMBL" id="CAUJNA010000070">
    <property type="protein sequence ID" value="CAJ1371374.1"/>
    <property type="molecule type" value="Genomic_DNA"/>
</dbReference>
<dbReference type="AlphaFoldDB" id="A0AA36HLH9"/>
<evidence type="ECO:0008006" key="5">
    <source>
        <dbReference type="Google" id="ProtNLM"/>
    </source>
</evidence>
<feature type="chain" id="PRO_5041250467" description="Secreted protein" evidence="2">
    <location>
        <begin position="17"/>
        <end position="244"/>
    </location>
</feature>
<keyword evidence="2" id="KW-0732">Signal</keyword>
<keyword evidence="4" id="KW-1185">Reference proteome</keyword>
<feature type="transmembrane region" description="Helical" evidence="1">
    <location>
        <begin position="161"/>
        <end position="187"/>
    </location>
</feature>
<reference evidence="3" key="1">
    <citation type="submission" date="2023-08" db="EMBL/GenBank/DDBJ databases">
        <authorList>
            <person name="Chen Y."/>
            <person name="Shah S."/>
            <person name="Dougan E. K."/>
            <person name="Thang M."/>
            <person name="Chan C."/>
        </authorList>
    </citation>
    <scope>NUCLEOTIDE SEQUENCE</scope>
</reference>
<gene>
    <name evidence="3" type="ORF">EVOR1521_LOCUS1686</name>
</gene>
<feature type="signal peptide" evidence="2">
    <location>
        <begin position="1"/>
        <end position="16"/>
    </location>
</feature>
<keyword evidence="1" id="KW-0812">Transmembrane</keyword>
<organism evidence="3 4">
    <name type="scientific">Effrenium voratum</name>
    <dbReference type="NCBI Taxonomy" id="2562239"/>
    <lineage>
        <taxon>Eukaryota</taxon>
        <taxon>Sar</taxon>
        <taxon>Alveolata</taxon>
        <taxon>Dinophyceae</taxon>
        <taxon>Suessiales</taxon>
        <taxon>Symbiodiniaceae</taxon>
        <taxon>Effrenium</taxon>
    </lineage>
</organism>
<comment type="caution">
    <text evidence="3">The sequence shown here is derived from an EMBL/GenBank/DDBJ whole genome shotgun (WGS) entry which is preliminary data.</text>
</comment>
<proteinExistence type="predicted"/>
<sequence length="244" mass="25701">MKAVVGFAFVACFADAVVGPAGQDRNASAVPQVPLSADLYQAAVRELQQSCGHVCVTGLDNFNKDYAGHGLDAALVAFGNHISQFLDEAKADYGQGNITGAFLVRSGAKTLGGHRSNLGLADLLSDVACSSTTACKLKSFLANVCNYGRVALQTVYQVVNVVVHIMAVLITLLCGCLHILTVSFCVLQGIPPICIFPYNVYSKINTASTQIWEAVKACFMSGATVARVVTCQATTQFCMLHGGL</sequence>
<keyword evidence="1" id="KW-0472">Membrane</keyword>
<protein>
    <recommendedName>
        <fullName evidence="5">Secreted protein</fullName>
    </recommendedName>
</protein>
<evidence type="ECO:0000313" key="3">
    <source>
        <dbReference type="EMBL" id="CAJ1371374.1"/>
    </source>
</evidence>
<accession>A0AA36HLH9</accession>
<evidence type="ECO:0000256" key="2">
    <source>
        <dbReference type="SAM" id="SignalP"/>
    </source>
</evidence>
<name>A0AA36HLH9_9DINO</name>
<dbReference type="Proteomes" id="UP001178507">
    <property type="component" value="Unassembled WGS sequence"/>
</dbReference>